<reference evidence="2" key="1">
    <citation type="submission" date="2019-08" db="EMBL/GenBank/DDBJ databases">
        <authorList>
            <person name="Kucharzyk K."/>
            <person name="Murdoch R.W."/>
            <person name="Higgins S."/>
            <person name="Loffler F."/>
        </authorList>
    </citation>
    <scope>NUCLEOTIDE SEQUENCE</scope>
</reference>
<accession>A0A644THH7</accession>
<gene>
    <name evidence="2" type="ORF">SDC9_12080</name>
</gene>
<dbReference type="AlphaFoldDB" id="A0A644THH7"/>
<evidence type="ECO:0000313" key="2">
    <source>
        <dbReference type="EMBL" id="MPL66406.1"/>
    </source>
</evidence>
<protein>
    <recommendedName>
        <fullName evidence="3">Response regulatory domain-containing protein</fullName>
    </recommendedName>
</protein>
<evidence type="ECO:0008006" key="3">
    <source>
        <dbReference type="Google" id="ProtNLM"/>
    </source>
</evidence>
<dbReference type="EMBL" id="VSSQ01000032">
    <property type="protein sequence ID" value="MPL66406.1"/>
    <property type="molecule type" value="Genomic_DNA"/>
</dbReference>
<organism evidence="2">
    <name type="scientific">bioreactor metagenome</name>
    <dbReference type="NCBI Taxonomy" id="1076179"/>
    <lineage>
        <taxon>unclassified sequences</taxon>
        <taxon>metagenomes</taxon>
        <taxon>ecological metagenomes</taxon>
    </lineage>
</organism>
<proteinExistence type="predicted"/>
<feature type="compositionally biased region" description="Polar residues" evidence="1">
    <location>
        <begin position="157"/>
        <end position="166"/>
    </location>
</feature>
<evidence type="ECO:0000256" key="1">
    <source>
        <dbReference type="SAM" id="MobiDB-lite"/>
    </source>
</evidence>
<comment type="caution">
    <text evidence="2">The sequence shown here is derived from an EMBL/GenBank/DDBJ whole genome shotgun (WGS) entry which is preliminary data.</text>
</comment>
<sequence>MFAVILSEDDAFYRSVAHRSRLHNYSVARYRDPVKLADNLPELRPELVVIRGIDFPLHWEMLASQLLCMKNLSATRIVLFLPENLRPSHGWPNVNLLLEPAGRGTGSALSEKTSKEFSALLSPGRTTGRGHDSAGASSSSTPVSGLASSRLMRAAGKSSSAKVNNL</sequence>
<feature type="compositionally biased region" description="Low complexity" evidence="1">
    <location>
        <begin position="133"/>
        <end position="149"/>
    </location>
</feature>
<feature type="region of interest" description="Disordered" evidence="1">
    <location>
        <begin position="121"/>
        <end position="166"/>
    </location>
</feature>
<name>A0A644THH7_9ZZZZ</name>